<gene>
    <name evidence="1" type="ORF">E6C27_scaffold154G00870</name>
</gene>
<dbReference type="Proteomes" id="UP000321393">
    <property type="component" value="Unassembled WGS sequence"/>
</dbReference>
<protein>
    <submittedName>
        <fullName evidence="1">Gag/pol protein</fullName>
    </submittedName>
</protein>
<proteinExistence type="predicted"/>
<dbReference type="OrthoDB" id="1915846at2759"/>
<dbReference type="PANTHER" id="PTHR11439:SF496">
    <property type="entry name" value="RNA-DIRECTED DNA POLYMERASE"/>
    <property type="match status" value="1"/>
</dbReference>
<evidence type="ECO:0000313" key="1">
    <source>
        <dbReference type="EMBL" id="KAA0062330.1"/>
    </source>
</evidence>
<dbReference type="EMBL" id="SSTE01004583">
    <property type="protein sequence ID" value="KAA0062330.1"/>
    <property type="molecule type" value="Genomic_DNA"/>
</dbReference>
<dbReference type="AlphaFoldDB" id="A0A5A7V516"/>
<dbReference type="PANTHER" id="PTHR11439">
    <property type="entry name" value="GAG-POL-RELATED RETROTRANSPOSON"/>
    <property type="match status" value="1"/>
</dbReference>
<evidence type="ECO:0000313" key="2">
    <source>
        <dbReference type="Proteomes" id="UP000321393"/>
    </source>
</evidence>
<organism evidence="1 2">
    <name type="scientific">Cucumis melo var. makuwa</name>
    <name type="common">Oriental melon</name>
    <dbReference type="NCBI Taxonomy" id="1194695"/>
    <lineage>
        <taxon>Eukaryota</taxon>
        <taxon>Viridiplantae</taxon>
        <taxon>Streptophyta</taxon>
        <taxon>Embryophyta</taxon>
        <taxon>Tracheophyta</taxon>
        <taxon>Spermatophyta</taxon>
        <taxon>Magnoliopsida</taxon>
        <taxon>eudicotyledons</taxon>
        <taxon>Gunneridae</taxon>
        <taxon>Pentapetalae</taxon>
        <taxon>rosids</taxon>
        <taxon>fabids</taxon>
        <taxon>Cucurbitales</taxon>
        <taxon>Cucurbitaceae</taxon>
        <taxon>Benincaseae</taxon>
        <taxon>Cucumis</taxon>
    </lineage>
</organism>
<reference evidence="1 2" key="1">
    <citation type="submission" date="2019-08" db="EMBL/GenBank/DDBJ databases">
        <title>Draft genome sequences of two oriental melons (Cucumis melo L. var makuwa).</title>
        <authorList>
            <person name="Kwon S.-Y."/>
        </authorList>
    </citation>
    <scope>NUCLEOTIDE SEQUENCE [LARGE SCALE GENOMIC DNA]</scope>
    <source>
        <strain evidence="2">cv. SW 3</strain>
        <tissue evidence="1">Leaf</tissue>
    </source>
</reference>
<sequence>MVSRYQLNPGRDHWTTVKNILKYLRRIKDSMLIYGTKDLILTGYTDSDFQTDKDARKSTSGLIFTPNGGAVVWRSVKQTCIADSTIEAEYVAACEAAKEAVWLRKFLTDLKSVPNMHLPITLYCDNSGAVVNSREPRSHKREKHIECKYHLIKEIVHRGDVVVTQISFEQNIADPFTKALMAKVSVHLQNLGLRCL</sequence>
<dbReference type="CDD" id="cd09272">
    <property type="entry name" value="RNase_HI_RT_Ty1"/>
    <property type="match status" value="1"/>
</dbReference>
<name>A0A5A7V516_CUCMM</name>
<comment type="caution">
    <text evidence="1">The sequence shown here is derived from an EMBL/GenBank/DDBJ whole genome shotgun (WGS) entry which is preliminary data.</text>
</comment>
<accession>A0A5A7V516</accession>